<dbReference type="AlphaFoldDB" id="A0A7Z8YAB8"/>
<gene>
    <name evidence="2" type="primary">yqbO1</name>
    <name evidence="2" type="ORF">NCTC10327_01543</name>
</gene>
<evidence type="ECO:0000313" key="2">
    <source>
        <dbReference type="EMBL" id="VDG76909.1"/>
    </source>
</evidence>
<proteinExistence type="predicted"/>
<reference evidence="2 3" key="1">
    <citation type="submission" date="2018-11" db="EMBL/GenBank/DDBJ databases">
        <authorList>
            <consortium name="Pathogen Informatics"/>
        </authorList>
    </citation>
    <scope>NUCLEOTIDE SEQUENCE [LARGE SCALE GENOMIC DNA]</scope>
    <source>
        <strain evidence="2 3">NCTC10327</strain>
    </source>
</reference>
<dbReference type="PANTHER" id="PTHR37813">
    <property type="entry name" value="FELS-2 PROPHAGE PROTEIN"/>
    <property type="match status" value="1"/>
</dbReference>
<dbReference type="PANTHER" id="PTHR37813:SF1">
    <property type="entry name" value="FELS-2 PROPHAGE PROTEIN"/>
    <property type="match status" value="1"/>
</dbReference>
<keyword evidence="1" id="KW-0472">Membrane</keyword>
<keyword evidence="1" id="KW-0812">Transmembrane</keyword>
<dbReference type="EMBL" id="UYIO01000001">
    <property type="protein sequence ID" value="VDG76909.1"/>
    <property type="molecule type" value="Genomic_DNA"/>
</dbReference>
<evidence type="ECO:0000256" key="1">
    <source>
        <dbReference type="SAM" id="Phobius"/>
    </source>
</evidence>
<dbReference type="Proteomes" id="UP000269974">
    <property type="component" value="Unassembled WGS sequence"/>
</dbReference>
<feature type="transmembrane region" description="Helical" evidence="1">
    <location>
        <begin position="303"/>
        <end position="326"/>
    </location>
</feature>
<dbReference type="RefSeq" id="WP_185934204.1">
    <property type="nucleotide sequence ID" value="NZ_UYIO01000001.1"/>
</dbReference>
<feature type="transmembrane region" description="Helical" evidence="1">
    <location>
        <begin position="338"/>
        <end position="357"/>
    </location>
</feature>
<protein>
    <submittedName>
        <fullName evidence="2">Phage tail tape measure protein</fullName>
    </submittedName>
</protein>
<name>A0A7Z8YAB8_9ACTO</name>
<accession>A0A7Z8YAB8</accession>
<comment type="caution">
    <text evidence="2">The sequence shown here is derived from an EMBL/GenBank/DDBJ whole genome shotgun (WGS) entry which is preliminary data.</text>
</comment>
<dbReference type="Pfam" id="PF05017">
    <property type="entry name" value="TMP"/>
    <property type="match status" value="2"/>
</dbReference>
<organism evidence="2 3">
    <name type="scientific">Actinobaculum suis</name>
    <dbReference type="NCBI Taxonomy" id="1657"/>
    <lineage>
        <taxon>Bacteria</taxon>
        <taxon>Bacillati</taxon>
        <taxon>Actinomycetota</taxon>
        <taxon>Actinomycetes</taxon>
        <taxon>Actinomycetales</taxon>
        <taxon>Actinomycetaceae</taxon>
        <taxon>Actinobaculum</taxon>
    </lineage>
</organism>
<keyword evidence="1" id="KW-1133">Transmembrane helix</keyword>
<dbReference type="InterPro" id="IPR007713">
    <property type="entry name" value="TMP_rpt"/>
</dbReference>
<feature type="transmembrane region" description="Helical" evidence="1">
    <location>
        <begin position="387"/>
        <end position="405"/>
    </location>
</feature>
<sequence>MAKSKAIKIAVLADTRQFRRAMQNVGDVSGFNALKKGLGKVGEKLKAVAKIGAVAATAIGGAAIKAASDLEQSAGTIDDVFKQYASTVHATARQASKSLGLSENSYNELATVIATQLKNGGTALDQLAGKSNELISLGADLSAGFGGSTVDAVNAISSALKGERDPIERYGVSLNQAAVDAKAAELGFTKVGGSLSNEANQAATLALIMEQTTDFHGKFASESDTLAHKVQVLKAQFENGAATIGSFLIPAVSAAAGWLSDNLGPAIERISAWMKSNFVPALQTIKQKFAEWKPAIQDTAQKIGAMLLATLRSLGSFITGTLVPALTSVVDWIGRNKTLIITLGSAILGALAAWKAYQTAMAVWKAAVAGWTALQAAFNAVMSANPVMLVVVAIGALVAGFIALWNNCEGFRNFWIGLWEGIKGTVNAVVTWFTETVPAFFSSAIASIKAYFQGLRDRLSAIWENIKAGVVGAVTGIVSWFQSLPGRIGQHMESLKRQIKEGIDRAVQFFRDMPGSILRALGNLGSLLLDAGKKIIGGFIDGIKSKFNAVKETLGNLTDKLFGWKGPPKRDAVILKRSGQLVIDGFITGLESRYGAVRNTLGQLTTNLPGMMPKPSYVPPSGGPLYGYAPSGAPIIINVTSNMLQPSPQAGRMIAESIGEYVRTSGRKVALS</sequence>
<evidence type="ECO:0000313" key="3">
    <source>
        <dbReference type="Proteomes" id="UP000269974"/>
    </source>
</evidence>